<dbReference type="RefSeq" id="WP_289960112.1">
    <property type="nucleotide sequence ID" value="NZ_JAUEMJ010000017.1"/>
</dbReference>
<dbReference type="Gene3D" id="3.40.1260.10">
    <property type="entry name" value="DsrEFH-like"/>
    <property type="match status" value="1"/>
</dbReference>
<comment type="caution">
    <text evidence="1">The sequence shown here is derived from an EMBL/GenBank/DDBJ whole genome shotgun (WGS) entry which is preliminary data.</text>
</comment>
<dbReference type="InterPro" id="IPR027396">
    <property type="entry name" value="DsrEFH-like"/>
</dbReference>
<protein>
    <submittedName>
        <fullName evidence="1">DsrE family protein</fullName>
    </submittedName>
</protein>
<name>A0ABT7YYT7_9ACTN</name>
<dbReference type="SUPFAM" id="SSF75169">
    <property type="entry name" value="DsrEFH-like"/>
    <property type="match status" value="1"/>
</dbReference>
<sequence>MALARSDLLLALMGAPHDSDMATTALRLAEAGLRRGAKVDIWTCGYATMLTQKSLGEAKPRNFLALGTEYPSTAHLARRMLAAHTGRLTWHSCRFCSEERGAVDHIEGVRMRPPFKFTEHVDAAAAAVVMGVV</sequence>
<dbReference type="Proteomes" id="UP001171902">
    <property type="component" value="Unassembled WGS sequence"/>
</dbReference>
<reference evidence="1" key="1">
    <citation type="submission" date="2023-06" db="EMBL/GenBank/DDBJ databases">
        <title>Gycomyces niveus sp.nov., a novel actinomycete isolated from soil in Shouguang.</title>
        <authorList>
            <person name="Yang X."/>
            <person name="Zhao J."/>
        </authorList>
    </citation>
    <scope>NUCLEOTIDE SEQUENCE</scope>
    <source>
        <strain evidence="1">NEAU C2</strain>
    </source>
</reference>
<evidence type="ECO:0000313" key="2">
    <source>
        <dbReference type="Proteomes" id="UP001171902"/>
    </source>
</evidence>
<gene>
    <name evidence="1" type="ORF">QWI33_29095</name>
</gene>
<organism evidence="1 2">
    <name type="scientific">Glycomyces tritici</name>
    <dbReference type="NCBI Taxonomy" id="2665176"/>
    <lineage>
        <taxon>Bacteria</taxon>
        <taxon>Bacillati</taxon>
        <taxon>Actinomycetota</taxon>
        <taxon>Actinomycetes</taxon>
        <taxon>Glycomycetales</taxon>
        <taxon>Glycomycetaceae</taxon>
        <taxon>Glycomyces</taxon>
    </lineage>
</organism>
<keyword evidence="2" id="KW-1185">Reference proteome</keyword>
<proteinExistence type="predicted"/>
<accession>A0ABT7YYT7</accession>
<dbReference type="EMBL" id="JAUEMJ010000017">
    <property type="protein sequence ID" value="MDN3243802.1"/>
    <property type="molecule type" value="Genomic_DNA"/>
</dbReference>
<evidence type="ECO:0000313" key="1">
    <source>
        <dbReference type="EMBL" id="MDN3243802.1"/>
    </source>
</evidence>